<dbReference type="PANTHER" id="PTHR38041:SF1">
    <property type="entry name" value="CHORISMATE MUTASE"/>
    <property type="match status" value="1"/>
</dbReference>
<sequence length="102" mass="11625">MAGNGAGEDGLETLRASLDRIDESLLDTLRRRIECCVEIAHFKREHNVPMMQPHRIGIVQRRAARYAQDHGIDPDFLRRLYELVIAETCRVEDLVIGDVAAR</sequence>
<dbReference type="InterPro" id="IPR002701">
    <property type="entry name" value="CM_II_prokaryot"/>
</dbReference>
<keyword evidence="1" id="KW-0413">Isomerase</keyword>
<evidence type="ECO:0000313" key="3">
    <source>
        <dbReference type="EMBL" id="SIS24032.1"/>
    </source>
</evidence>
<reference evidence="4" key="1">
    <citation type="submission" date="2017-01" db="EMBL/GenBank/DDBJ databases">
        <authorList>
            <person name="Varghese N."/>
            <person name="Submissions S."/>
        </authorList>
    </citation>
    <scope>NUCLEOTIDE SEQUENCE [LARGE SCALE GENOMIC DNA]</scope>
    <source>
        <strain evidence="4">ATCC 12950</strain>
    </source>
</reference>
<dbReference type="Proteomes" id="UP000186096">
    <property type="component" value="Unassembled WGS sequence"/>
</dbReference>
<dbReference type="AlphaFoldDB" id="A0A1N7HGV3"/>
<gene>
    <name evidence="3" type="ORF">SAMN05421833_14929</name>
</gene>
<dbReference type="GeneID" id="97493172"/>
<dbReference type="InterPro" id="IPR051331">
    <property type="entry name" value="Chorismate_mutase-related"/>
</dbReference>
<accession>A0A1N7HGV3</accession>
<dbReference type="Pfam" id="PF01817">
    <property type="entry name" value="CM_2"/>
    <property type="match status" value="1"/>
</dbReference>
<dbReference type="STRING" id="58117.SAMN05421833_14929"/>
<name>A0A1N7HGV3_9ACTN</name>
<dbReference type="RefSeq" id="WP_030509683.1">
    <property type="nucleotide sequence ID" value="NZ_CP192071.1"/>
</dbReference>
<dbReference type="PROSITE" id="PS51168">
    <property type="entry name" value="CHORISMATE_MUT_2"/>
    <property type="match status" value="1"/>
</dbReference>
<evidence type="ECO:0000256" key="1">
    <source>
        <dbReference type="ARBA" id="ARBA00023235"/>
    </source>
</evidence>
<dbReference type="GO" id="GO:0046417">
    <property type="term" value="P:chorismate metabolic process"/>
    <property type="evidence" value="ECO:0007669"/>
    <property type="project" value="InterPro"/>
</dbReference>
<feature type="domain" description="Chorismate mutase" evidence="2">
    <location>
        <begin position="5"/>
        <end position="96"/>
    </location>
</feature>
<dbReference type="InterPro" id="IPR008241">
    <property type="entry name" value="Isochorismate_pyruvate-lyase"/>
</dbReference>
<organism evidence="3 4">
    <name type="scientific">Microbispora rosea</name>
    <dbReference type="NCBI Taxonomy" id="58117"/>
    <lineage>
        <taxon>Bacteria</taxon>
        <taxon>Bacillati</taxon>
        <taxon>Actinomycetota</taxon>
        <taxon>Actinomycetes</taxon>
        <taxon>Streptosporangiales</taxon>
        <taxon>Streptosporangiaceae</taxon>
        <taxon>Microbispora</taxon>
    </lineage>
</organism>
<keyword evidence="4" id="KW-1185">Reference proteome</keyword>
<evidence type="ECO:0000313" key="4">
    <source>
        <dbReference type="Proteomes" id="UP000186096"/>
    </source>
</evidence>
<proteinExistence type="predicted"/>
<protein>
    <submittedName>
        <fullName evidence="3">Chorismate mutase</fullName>
    </submittedName>
</protein>
<dbReference type="GO" id="GO:0004106">
    <property type="term" value="F:chorismate mutase activity"/>
    <property type="evidence" value="ECO:0007669"/>
    <property type="project" value="InterPro"/>
</dbReference>
<dbReference type="InterPro" id="IPR036979">
    <property type="entry name" value="CM_dom_sf"/>
</dbReference>
<dbReference type="GO" id="GO:0016835">
    <property type="term" value="F:carbon-oxygen lyase activity"/>
    <property type="evidence" value="ECO:0007669"/>
    <property type="project" value="InterPro"/>
</dbReference>
<dbReference type="OrthoDB" id="4479197at2"/>
<dbReference type="InterPro" id="IPR036263">
    <property type="entry name" value="Chorismate_II_sf"/>
</dbReference>
<evidence type="ECO:0000259" key="2">
    <source>
        <dbReference type="PROSITE" id="PS51168"/>
    </source>
</evidence>
<dbReference type="GO" id="GO:0009697">
    <property type="term" value="P:salicylic acid biosynthetic process"/>
    <property type="evidence" value="ECO:0007669"/>
    <property type="project" value="InterPro"/>
</dbReference>
<dbReference type="NCBIfam" id="TIGR01803">
    <property type="entry name" value="CM-like"/>
    <property type="match status" value="1"/>
</dbReference>
<dbReference type="Gene3D" id="1.20.59.10">
    <property type="entry name" value="Chorismate mutase"/>
    <property type="match status" value="1"/>
</dbReference>
<dbReference type="PANTHER" id="PTHR38041">
    <property type="entry name" value="CHORISMATE MUTASE"/>
    <property type="match status" value="1"/>
</dbReference>
<dbReference type="SMART" id="SM00830">
    <property type="entry name" value="CM_2"/>
    <property type="match status" value="1"/>
</dbReference>
<dbReference type="SUPFAM" id="SSF48600">
    <property type="entry name" value="Chorismate mutase II"/>
    <property type="match status" value="1"/>
</dbReference>
<dbReference type="EMBL" id="FTNI01000049">
    <property type="protein sequence ID" value="SIS24032.1"/>
    <property type="molecule type" value="Genomic_DNA"/>
</dbReference>